<protein>
    <recommendedName>
        <fullName evidence="4">Transmembrane protein</fullName>
    </recommendedName>
</protein>
<keyword evidence="1" id="KW-1133">Transmembrane helix</keyword>
<evidence type="ECO:0000256" key="1">
    <source>
        <dbReference type="SAM" id="Phobius"/>
    </source>
</evidence>
<feature type="transmembrane region" description="Helical" evidence="1">
    <location>
        <begin position="21"/>
        <end position="42"/>
    </location>
</feature>
<dbReference type="AlphaFoldDB" id="A0A1S7PAG3"/>
<name>A0A1S7PAG3_9HYPH</name>
<keyword evidence="1" id="KW-0472">Membrane</keyword>
<keyword evidence="3" id="KW-1185">Reference proteome</keyword>
<proteinExistence type="predicted"/>
<feature type="transmembrane region" description="Helical" evidence="1">
    <location>
        <begin position="62"/>
        <end position="87"/>
    </location>
</feature>
<evidence type="ECO:0008006" key="4">
    <source>
        <dbReference type="Google" id="ProtNLM"/>
    </source>
</evidence>
<gene>
    <name evidence="2" type="ORF">AGR3A_Cc240005</name>
</gene>
<evidence type="ECO:0000313" key="3">
    <source>
        <dbReference type="Proteomes" id="UP000191988"/>
    </source>
</evidence>
<accession>A0A1S7PAG3</accession>
<keyword evidence="1" id="KW-0812">Transmembrane</keyword>
<dbReference type="EMBL" id="FBWK01000017">
    <property type="protein sequence ID" value="CUX18462.1"/>
    <property type="molecule type" value="Genomic_DNA"/>
</dbReference>
<dbReference type="Proteomes" id="UP000191988">
    <property type="component" value="Unassembled WGS sequence"/>
</dbReference>
<evidence type="ECO:0000313" key="2">
    <source>
        <dbReference type="EMBL" id="CUX18462.1"/>
    </source>
</evidence>
<organism evidence="2 3">
    <name type="scientific">Agrobacterium tomkonis CFBP 6623</name>
    <dbReference type="NCBI Taxonomy" id="1183432"/>
    <lineage>
        <taxon>Bacteria</taxon>
        <taxon>Pseudomonadati</taxon>
        <taxon>Pseudomonadota</taxon>
        <taxon>Alphaproteobacteria</taxon>
        <taxon>Hyphomicrobiales</taxon>
        <taxon>Rhizobiaceae</taxon>
        <taxon>Rhizobium/Agrobacterium group</taxon>
        <taxon>Agrobacterium</taxon>
        <taxon>Agrobacterium tumefaciens complex</taxon>
    </lineage>
</organism>
<sequence>MPCRPFRKAVSIIPMIGTMRLIINILLFVLGAVGSGICAFLLSAALADSGLLGSCFEGNCAYAALFMVLPVAWFILFALYVMALLVWRRKPFRNGRL</sequence>
<dbReference type="STRING" id="1183432.AGR3A_Cc240005"/>
<reference evidence="3" key="1">
    <citation type="submission" date="2016-01" db="EMBL/GenBank/DDBJ databases">
        <authorList>
            <person name="Regsiter A."/>
            <person name="william w."/>
        </authorList>
    </citation>
    <scope>NUCLEOTIDE SEQUENCE [LARGE SCALE GENOMIC DNA]</scope>
    <source>
        <strain evidence="3">CFBP 6623</strain>
    </source>
</reference>